<gene>
    <name evidence="1" type="ORF">PtrM4_105540</name>
</gene>
<sequence length="204" mass="21659">MKFYAAAYFYTMEDYTGFIDQALQSFDTDDICDPTWLASVTADIDNYVEMIYSHDGNLQVENSTNESVIALSTISIVLDIPPYTPATNPSSGIEAAQKLLDISAASAPPTLAMSNIFTTFQAAPGAVIAPSSAMIGESISDSIPCSATTRVTSELTATSAPGGHQSCQQSNQALIDKDFGPFSGTCPRARMLLQSFATIDKGLI</sequence>
<comment type="caution">
    <text evidence="1">The sequence shown here is derived from an EMBL/GenBank/DDBJ whole genome shotgun (WGS) entry which is preliminary data.</text>
</comment>
<dbReference type="Proteomes" id="UP000245464">
    <property type="component" value="Chromosome 5"/>
</dbReference>
<evidence type="ECO:0000313" key="1">
    <source>
        <dbReference type="EMBL" id="KAF7570552.1"/>
    </source>
</evidence>
<accession>A0A834RVM2</accession>
<reference evidence="1" key="1">
    <citation type="journal article" date="2018" name="BMC Genomics">
        <title>Comparative genomics of the wheat fungal pathogen Pyrenophora tritici-repentis reveals chromosomal variations and genome plasticity.</title>
        <authorList>
            <person name="Moolhuijzen P."/>
            <person name="See P.T."/>
            <person name="Hane J.K."/>
            <person name="Shi G."/>
            <person name="Liu Z."/>
            <person name="Oliver R.P."/>
            <person name="Moffat C.S."/>
        </authorList>
    </citation>
    <scope>NUCLEOTIDE SEQUENCE [LARGE SCALE GENOMIC DNA]</scope>
    <source>
        <strain evidence="1">M4</strain>
    </source>
</reference>
<evidence type="ECO:0000313" key="2">
    <source>
        <dbReference type="Proteomes" id="UP000245464"/>
    </source>
</evidence>
<proteinExistence type="predicted"/>
<dbReference type="AlphaFoldDB" id="A0A834RVM2"/>
<dbReference type="GeneID" id="90956677"/>
<dbReference type="RefSeq" id="XP_065962100.1">
    <property type="nucleotide sequence ID" value="XM_066107651.1"/>
</dbReference>
<organism evidence="1 2">
    <name type="scientific">Pyrenophora tritici-repentis</name>
    <dbReference type="NCBI Taxonomy" id="45151"/>
    <lineage>
        <taxon>Eukaryota</taxon>
        <taxon>Fungi</taxon>
        <taxon>Dikarya</taxon>
        <taxon>Ascomycota</taxon>
        <taxon>Pezizomycotina</taxon>
        <taxon>Dothideomycetes</taxon>
        <taxon>Pleosporomycetidae</taxon>
        <taxon>Pleosporales</taxon>
        <taxon>Pleosporineae</taxon>
        <taxon>Pleosporaceae</taxon>
        <taxon>Pyrenophora</taxon>
    </lineage>
</organism>
<name>A0A834RVM2_9PLEO</name>
<dbReference type="KEGG" id="ptrr:90956677"/>
<protein>
    <submittedName>
        <fullName evidence="1">Uncharacterized protein</fullName>
    </submittedName>
</protein>
<dbReference type="EMBL" id="NQIK02000005">
    <property type="protein sequence ID" value="KAF7570552.1"/>
    <property type="molecule type" value="Genomic_DNA"/>
</dbReference>